<dbReference type="Proteomes" id="UP000242188">
    <property type="component" value="Unassembled WGS sequence"/>
</dbReference>
<dbReference type="PROSITE" id="PS50005">
    <property type="entry name" value="TPR"/>
    <property type="match status" value="1"/>
</dbReference>
<evidence type="ECO:0000256" key="5">
    <source>
        <dbReference type="SAM" id="MobiDB-lite"/>
    </source>
</evidence>
<comment type="caution">
    <text evidence="6">The sequence shown here is derived from an EMBL/GenBank/DDBJ whole genome shotgun (WGS) entry which is preliminary data.</text>
</comment>
<proteinExistence type="predicted"/>
<feature type="region of interest" description="Disordered" evidence="5">
    <location>
        <begin position="300"/>
        <end position="381"/>
    </location>
</feature>
<feature type="region of interest" description="Disordered" evidence="5">
    <location>
        <begin position="220"/>
        <end position="239"/>
    </location>
</feature>
<dbReference type="GO" id="GO:0005930">
    <property type="term" value="C:axoneme"/>
    <property type="evidence" value="ECO:0007669"/>
    <property type="project" value="UniProtKB-SubCell"/>
</dbReference>
<dbReference type="SUPFAM" id="SSF48452">
    <property type="entry name" value="TPR-like"/>
    <property type="match status" value="2"/>
</dbReference>
<reference evidence="6 7" key="1">
    <citation type="journal article" date="2017" name="Nat. Ecol. Evol.">
        <title>Scallop genome provides insights into evolution of bilaterian karyotype and development.</title>
        <authorList>
            <person name="Wang S."/>
            <person name="Zhang J."/>
            <person name="Jiao W."/>
            <person name="Li J."/>
            <person name="Xun X."/>
            <person name="Sun Y."/>
            <person name="Guo X."/>
            <person name="Huan P."/>
            <person name="Dong B."/>
            <person name="Zhang L."/>
            <person name="Hu X."/>
            <person name="Sun X."/>
            <person name="Wang J."/>
            <person name="Zhao C."/>
            <person name="Wang Y."/>
            <person name="Wang D."/>
            <person name="Huang X."/>
            <person name="Wang R."/>
            <person name="Lv J."/>
            <person name="Li Y."/>
            <person name="Zhang Z."/>
            <person name="Liu B."/>
            <person name="Lu W."/>
            <person name="Hui Y."/>
            <person name="Liang J."/>
            <person name="Zhou Z."/>
            <person name="Hou R."/>
            <person name="Li X."/>
            <person name="Liu Y."/>
            <person name="Li H."/>
            <person name="Ning X."/>
            <person name="Lin Y."/>
            <person name="Zhao L."/>
            <person name="Xing Q."/>
            <person name="Dou J."/>
            <person name="Li Y."/>
            <person name="Mao J."/>
            <person name="Guo H."/>
            <person name="Dou H."/>
            <person name="Li T."/>
            <person name="Mu C."/>
            <person name="Jiang W."/>
            <person name="Fu Q."/>
            <person name="Fu X."/>
            <person name="Miao Y."/>
            <person name="Liu J."/>
            <person name="Yu Q."/>
            <person name="Li R."/>
            <person name="Liao H."/>
            <person name="Li X."/>
            <person name="Kong Y."/>
            <person name="Jiang Z."/>
            <person name="Chourrout D."/>
            <person name="Li R."/>
            <person name="Bao Z."/>
        </authorList>
    </citation>
    <scope>NUCLEOTIDE SEQUENCE [LARGE SCALE GENOMIC DNA]</scope>
    <source>
        <strain evidence="6 7">PY_sf001</strain>
    </source>
</reference>
<dbReference type="STRING" id="6573.A0A210QC76"/>
<dbReference type="OrthoDB" id="6127047at2759"/>
<dbReference type="PANTHER" id="PTHR23040:SF2">
    <property type="entry name" value="OUTER DYNEIN ARM-DOCKING COMPLEX SUBUNIT 4"/>
    <property type="match status" value="1"/>
</dbReference>
<dbReference type="Gene3D" id="1.25.40.10">
    <property type="entry name" value="Tetratricopeptide repeat domain"/>
    <property type="match status" value="2"/>
</dbReference>
<dbReference type="InterPro" id="IPR011990">
    <property type="entry name" value="TPR-like_helical_dom_sf"/>
</dbReference>
<protein>
    <recommendedName>
        <fullName evidence="2">Outer dynein arm-docking complex subunit 4</fullName>
    </recommendedName>
    <alternativeName>
        <fullName evidence="3">Tetratricopeptide repeat protein 25</fullName>
    </alternativeName>
</protein>
<keyword evidence="4" id="KW-0802">TPR repeat</keyword>
<evidence type="ECO:0000256" key="3">
    <source>
        <dbReference type="ARBA" id="ARBA00034143"/>
    </source>
</evidence>
<dbReference type="PANTHER" id="PTHR23040">
    <property type="match status" value="1"/>
</dbReference>
<gene>
    <name evidence="6" type="ORF">KP79_PYT04830</name>
</gene>
<dbReference type="EMBL" id="NEDP02004195">
    <property type="protein sequence ID" value="OWF46357.1"/>
    <property type="molecule type" value="Genomic_DNA"/>
</dbReference>
<sequence>MMSRSTEAAGSGQFNRRRKEVLSDLYRQDGDGLLERDKYRAALQLYNMALRCDPADVKSLINRSKCHLKLNQIRKATDDIDIALHLDNLDKEALLQKAEVLFKTQSYEMALVYYNRGLKHYPRSAAFQEGSKKADHFITKGNRKKAKRMKLTHAGDLTYLVHKSPAGKPFTFENKTKSPTKHLPKPSASFRDRPLCQLIRIHKTPTVILPRVMSLPNLSHTPSTSVATLNEEEKRPESKMVKTTLKELYKDKKYLEKLSSSSVFPAVGGMGSPIQDKAEDAVSFLYDRYHYWNRLGPLPPPPPLQKSRASRFSGSSLSVDTLGTARTGDSKTTWKSGDSGMSWKTKTIKSRLGLNKPDKGTKPKPDPTSLEFKFETHNPSMDLGTRRMTEIAEENEDLTDSKQTEEETKSISHAVTDYLRKELDVILSLYAQRKFADTVKKCESGLDLLAKYSEANVPEKSELTGLFNSYLGNVAVQAGDFTRALKHHTIDLKIGEKCDVMACRYRALGNLGRTHMLQGKYNRALEMYTMKAPLCKTAGESSALFHDIGNCFLLLNNFSYARDAGRKSLETGQESDDKRLQLQACVLIGLSEVNMKKYKDAYNSFETGLTHAQALGDKQAEEAMNHALIDINKKLANKSKKSQAESRDTYPPSSHASDSARSVMVEG</sequence>
<keyword evidence="7" id="KW-1185">Reference proteome</keyword>
<feature type="region of interest" description="Disordered" evidence="5">
    <location>
        <begin position="636"/>
        <end position="667"/>
    </location>
</feature>
<evidence type="ECO:0000256" key="4">
    <source>
        <dbReference type="PROSITE-ProRule" id="PRU00339"/>
    </source>
</evidence>
<accession>A0A210QC76</accession>
<name>A0A210QC76_MIZYE</name>
<feature type="compositionally biased region" description="Polar residues" evidence="5">
    <location>
        <begin position="651"/>
        <end position="660"/>
    </location>
</feature>
<comment type="subcellular location">
    <subcellularLocation>
        <location evidence="1">Cytoplasm</location>
        <location evidence="1">Cytoskeleton</location>
        <location evidence="1">Cilium axoneme</location>
    </subcellularLocation>
</comment>
<evidence type="ECO:0000256" key="1">
    <source>
        <dbReference type="ARBA" id="ARBA00004430"/>
    </source>
</evidence>
<feature type="repeat" description="TPR" evidence="4">
    <location>
        <begin position="23"/>
        <end position="56"/>
    </location>
</feature>
<dbReference type="InterPro" id="IPR040111">
    <property type="entry name" value="ODAD4"/>
</dbReference>
<evidence type="ECO:0000313" key="7">
    <source>
        <dbReference type="Proteomes" id="UP000242188"/>
    </source>
</evidence>
<feature type="compositionally biased region" description="Basic and acidic residues" evidence="5">
    <location>
        <begin position="356"/>
        <end position="365"/>
    </location>
</feature>
<dbReference type="SMART" id="SM00028">
    <property type="entry name" value="TPR"/>
    <property type="match status" value="7"/>
</dbReference>
<dbReference type="AlphaFoldDB" id="A0A210QC76"/>
<dbReference type="InterPro" id="IPR019734">
    <property type="entry name" value="TPR_rpt"/>
</dbReference>
<dbReference type="Pfam" id="PF13176">
    <property type="entry name" value="TPR_7"/>
    <property type="match status" value="1"/>
</dbReference>
<evidence type="ECO:0000313" key="6">
    <source>
        <dbReference type="EMBL" id="OWF46357.1"/>
    </source>
</evidence>
<organism evidence="6 7">
    <name type="scientific">Mizuhopecten yessoensis</name>
    <name type="common">Japanese scallop</name>
    <name type="synonym">Patinopecten yessoensis</name>
    <dbReference type="NCBI Taxonomy" id="6573"/>
    <lineage>
        <taxon>Eukaryota</taxon>
        <taxon>Metazoa</taxon>
        <taxon>Spiralia</taxon>
        <taxon>Lophotrochozoa</taxon>
        <taxon>Mollusca</taxon>
        <taxon>Bivalvia</taxon>
        <taxon>Autobranchia</taxon>
        <taxon>Pteriomorphia</taxon>
        <taxon>Pectinida</taxon>
        <taxon>Pectinoidea</taxon>
        <taxon>Pectinidae</taxon>
        <taxon>Mizuhopecten</taxon>
    </lineage>
</organism>
<evidence type="ECO:0000256" key="2">
    <source>
        <dbReference type="ARBA" id="ARBA00034139"/>
    </source>
</evidence>